<keyword evidence="31" id="KW-1185">Reference proteome</keyword>
<evidence type="ECO:0000256" key="6">
    <source>
        <dbReference type="ARBA" id="ARBA00013099"/>
    </source>
</evidence>
<dbReference type="InterPro" id="IPR017927">
    <property type="entry name" value="FAD-bd_FR_type"/>
</dbReference>
<comment type="caution">
    <text evidence="30">The sequence shown here is derived from an EMBL/GenBank/DDBJ whole genome shotgun (WGS) entry which is preliminary data.</text>
</comment>
<evidence type="ECO:0000256" key="7">
    <source>
        <dbReference type="ARBA" id="ARBA00019729"/>
    </source>
</evidence>
<protein>
    <recommendedName>
        <fullName evidence="7 27">Na(+)-translocating NADH-quinone reductase subunit F</fullName>
        <shortName evidence="27">Na(+)-NQR subunit F</shortName>
        <shortName evidence="27">Na(+)-translocating NQR subunit F</shortName>
        <ecNumber evidence="6 27">7.2.1.1</ecNumber>
    </recommendedName>
    <alternativeName>
        <fullName evidence="25 27">NQR complex subunit F</fullName>
    </alternativeName>
    <alternativeName>
        <fullName evidence="24 27">NQR-1 subunit F</fullName>
    </alternativeName>
</protein>
<evidence type="ECO:0000256" key="3">
    <source>
        <dbReference type="ARBA" id="ARBA00004533"/>
    </source>
</evidence>
<keyword evidence="19 27" id="KW-0915">Sodium</keyword>
<keyword evidence="17 27" id="KW-0411">Iron-sulfur</keyword>
<keyword evidence="18 27" id="KW-0520">NAD</keyword>
<keyword evidence="8 27" id="KW-0813">Transport</keyword>
<dbReference type="EC" id="7.2.1.1" evidence="6 27"/>
<feature type="domain" description="2Fe-2S ferredoxin-type" evidence="28">
    <location>
        <begin position="34"/>
        <end position="128"/>
    </location>
</feature>
<keyword evidence="15 27" id="KW-1278">Translocase</keyword>
<gene>
    <name evidence="27 30" type="primary">nqrF</name>
    <name evidence="30" type="ORF">GCM10011352_31380</name>
</gene>
<dbReference type="SUPFAM" id="SSF54292">
    <property type="entry name" value="2Fe-2S ferredoxin-like"/>
    <property type="match status" value="1"/>
</dbReference>
<evidence type="ECO:0000256" key="17">
    <source>
        <dbReference type="ARBA" id="ARBA00023014"/>
    </source>
</evidence>
<keyword evidence="16 27" id="KW-0408">Iron</keyword>
<comment type="catalytic activity">
    <reaction evidence="26 27">
        <text>a ubiquinone + n Na(+)(in) + NADH + H(+) = a ubiquinol + n Na(+)(out) + NAD(+)</text>
        <dbReference type="Rhea" id="RHEA:47748"/>
        <dbReference type="Rhea" id="RHEA-COMP:9565"/>
        <dbReference type="Rhea" id="RHEA-COMP:9566"/>
        <dbReference type="ChEBI" id="CHEBI:15378"/>
        <dbReference type="ChEBI" id="CHEBI:16389"/>
        <dbReference type="ChEBI" id="CHEBI:17976"/>
        <dbReference type="ChEBI" id="CHEBI:29101"/>
        <dbReference type="ChEBI" id="CHEBI:57540"/>
        <dbReference type="ChEBI" id="CHEBI:57945"/>
        <dbReference type="EC" id="7.2.1.1"/>
    </reaction>
</comment>
<dbReference type="InterPro" id="IPR001041">
    <property type="entry name" value="2Fe-2S_ferredoxin-type"/>
</dbReference>
<comment type="cofactor">
    <cofactor evidence="27">
        <name>[2Fe-2S] cluster</name>
        <dbReference type="ChEBI" id="CHEBI:190135"/>
    </cofactor>
    <text evidence="27">Binds 1 [2Fe-2S] cluster.</text>
</comment>
<keyword evidence="27" id="KW-0812">Transmembrane</keyword>
<evidence type="ECO:0000256" key="20">
    <source>
        <dbReference type="ARBA" id="ARBA00023065"/>
    </source>
</evidence>
<dbReference type="EMBL" id="BMIJ01000006">
    <property type="protein sequence ID" value="GGC02883.1"/>
    <property type="molecule type" value="Genomic_DNA"/>
</dbReference>
<evidence type="ECO:0000256" key="27">
    <source>
        <dbReference type="HAMAP-Rule" id="MF_00430"/>
    </source>
</evidence>
<evidence type="ECO:0000313" key="31">
    <source>
        <dbReference type="Proteomes" id="UP000629025"/>
    </source>
</evidence>
<dbReference type="SUPFAM" id="SSF52343">
    <property type="entry name" value="Ferredoxin reductase-like, C-terminal NADP-linked domain"/>
    <property type="match status" value="1"/>
</dbReference>
<evidence type="ECO:0000256" key="24">
    <source>
        <dbReference type="ARBA" id="ARBA00030032"/>
    </source>
</evidence>
<evidence type="ECO:0000256" key="25">
    <source>
        <dbReference type="ARBA" id="ARBA00030787"/>
    </source>
</evidence>
<dbReference type="Pfam" id="PF00175">
    <property type="entry name" value="NAD_binding_1"/>
    <property type="match status" value="1"/>
</dbReference>
<evidence type="ECO:0000256" key="5">
    <source>
        <dbReference type="ARBA" id="ARBA00011309"/>
    </source>
</evidence>
<dbReference type="InterPro" id="IPR012675">
    <property type="entry name" value="Beta-grasp_dom_sf"/>
</dbReference>
<evidence type="ECO:0000256" key="14">
    <source>
        <dbReference type="ARBA" id="ARBA00022827"/>
    </source>
</evidence>
<evidence type="ECO:0000259" key="28">
    <source>
        <dbReference type="PROSITE" id="PS51085"/>
    </source>
</evidence>
<feature type="binding site" evidence="27">
    <location>
        <position position="77"/>
    </location>
    <ligand>
        <name>[2Fe-2S] cluster</name>
        <dbReference type="ChEBI" id="CHEBI:190135"/>
    </ligand>
</feature>
<dbReference type="Gene3D" id="3.40.50.80">
    <property type="entry name" value="Nucleotide-binding domain of ferredoxin-NADP reductase (FNR) module"/>
    <property type="match status" value="1"/>
</dbReference>
<keyword evidence="14 27" id="KW-0274">FAD</keyword>
<feature type="binding site" evidence="27">
    <location>
        <position position="80"/>
    </location>
    <ligand>
        <name>[2Fe-2S] cluster</name>
        <dbReference type="ChEBI" id="CHEBI:190135"/>
    </ligand>
</feature>
<evidence type="ECO:0000259" key="29">
    <source>
        <dbReference type="PROSITE" id="PS51384"/>
    </source>
</evidence>
<proteinExistence type="inferred from homology"/>
<keyword evidence="9 27" id="KW-1003">Cell membrane</keyword>
<dbReference type="InterPro" id="IPR036010">
    <property type="entry name" value="2Fe-2S_ferredoxin-like_sf"/>
</dbReference>
<dbReference type="InterPro" id="IPR001433">
    <property type="entry name" value="OxRdtase_FAD/NAD-bd"/>
</dbReference>
<evidence type="ECO:0000256" key="9">
    <source>
        <dbReference type="ARBA" id="ARBA00022475"/>
    </source>
</evidence>
<keyword evidence="22 27" id="KW-0472">Membrane</keyword>
<keyword evidence="23 27" id="KW-0739">Sodium transport</keyword>
<keyword evidence="11 27" id="KW-0285">Flavoprotein</keyword>
<dbReference type="HAMAP" id="MF_00430">
    <property type="entry name" value="NqrF"/>
    <property type="match status" value="1"/>
</dbReference>
<dbReference type="Proteomes" id="UP000629025">
    <property type="component" value="Unassembled WGS sequence"/>
</dbReference>
<comment type="subcellular location">
    <subcellularLocation>
        <location evidence="3">Cell inner membrane</location>
    </subcellularLocation>
    <subcellularLocation>
        <location evidence="27">Cell membrane</location>
        <topology evidence="27">Single-pass membrane protein</topology>
    </subcellularLocation>
</comment>
<evidence type="ECO:0000256" key="23">
    <source>
        <dbReference type="ARBA" id="ARBA00023201"/>
    </source>
</evidence>
<comment type="function">
    <text evidence="2 27">NQR complex catalyzes the reduction of ubiquinone-1 to ubiquinol by two successive reactions, coupled with the transport of Na(+) ions from the cytoplasm to the periplasm. The first step is catalyzed by NqrF, which accepts electrons from NADH and reduces ubiquinone-1 to ubisemiquinone by a one-electron transfer pathway.</text>
</comment>
<comment type="similarity">
    <text evidence="4 27">Belongs to the NqrF family.</text>
</comment>
<dbReference type="PROSITE" id="PS51085">
    <property type="entry name" value="2FE2S_FER_2"/>
    <property type="match status" value="1"/>
</dbReference>
<evidence type="ECO:0000256" key="19">
    <source>
        <dbReference type="ARBA" id="ARBA00023053"/>
    </source>
</evidence>
<feature type="transmembrane region" description="Helical" evidence="27">
    <location>
        <begin position="6"/>
        <end position="26"/>
    </location>
</feature>
<dbReference type="PANTHER" id="PTHR43644:SF1">
    <property type="entry name" value="NAD(P)H-FLAVIN REDUCTASE"/>
    <property type="match status" value="1"/>
</dbReference>
<feature type="binding site" evidence="27">
    <location>
        <position position="112"/>
    </location>
    <ligand>
        <name>[2Fe-2S] cluster</name>
        <dbReference type="ChEBI" id="CHEBI:190135"/>
    </ligand>
</feature>
<name>A0ABQ1KQ83_9GAMM</name>
<evidence type="ECO:0000256" key="16">
    <source>
        <dbReference type="ARBA" id="ARBA00023004"/>
    </source>
</evidence>
<keyword evidence="12 27" id="KW-0001">2Fe-2S</keyword>
<feature type="binding site" evidence="27">
    <location>
        <position position="71"/>
    </location>
    <ligand>
        <name>[2Fe-2S] cluster</name>
        <dbReference type="ChEBI" id="CHEBI:190135"/>
    </ligand>
</feature>
<organism evidence="30 31">
    <name type="scientific">Marinobacterium zhoushanense</name>
    <dbReference type="NCBI Taxonomy" id="1679163"/>
    <lineage>
        <taxon>Bacteria</taxon>
        <taxon>Pseudomonadati</taxon>
        <taxon>Pseudomonadota</taxon>
        <taxon>Gammaproteobacteria</taxon>
        <taxon>Oceanospirillales</taxon>
        <taxon>Oceanospirillaceae</taxon>
        <taxon>Marinobacterium</taxon>
    </lineage>
</organism>
<evidence type="ECO:0000256" key="1">
    <source>
        <dbReference type="ARBA" id="ARBA00001974"/>
    </source>
</evidence>
<evidence type="ECO:0000256" key="12">
    <source>
        <dbReference type="ARBA" id="ARBA00022714"/>
    </source>
</evidence>
<dbReference type="InterPro" id="IPR039261">
    <property type="entry name" value="FNR_nucleotide-bd"/>
</dbReference>
<keyword evidence="27" id="KW-1133">Transmembrane helix</keyword>
<evidence type="ECO:0000256" key="18">
    <source>
        <dbReference type="ARBA" id="ARBA00023027"/>
    </source>
</evidence>
<dbReference type="InterPro" id="IPR008333">
    <property type="entry name" value="Cbr1-like_FAD-bd_dom"/>
</dbReference>
<evidence type="ECO:0000256" key="11">
    <source>
        <dbReference type="ARBA" id="ARBA00022630"/>
    </source>
</evidence>
<reference evidence="31" key="1">
    <citation type="journal article" date="2019" name="Int. J. Syst. Evol. Microbiol.">
        <title>The Global Catalogue of Microorganisms (GCM) 10K type strain sequencing project: providing services to taxonomists for standard genome sequencing and annotation.</title>
        <authorList>
            <consortium name="The Broad Institute Genomics Platform"/>
            <consortium name="The Broad Institute Genome Sequencing Center for Infectious Disease"/>
            <person name="Wu L."/>
            <person name="Ma J."/>
        </authorList>
    </citation>
    <scope>NUCLEOTIDE SEQUENCE [LARGE SCALE GENOMIC DNA]</scope>
    <source>
        <strain evidence="31">CGMCC 1.15341</strain>
    </source>
</reference>
<evidence type="ECO:0000256" key="4">
    <source>
        <dbReference type="ARBA" id="ARBA00005570"/>
    </source>
</evidence>
<dbReference type="SUPFAM" id="SSF63380">
    <property type="entry name" value="Riboflavin synthase domain-like"/>
    <property type="match status" value="1"/>
</dbReference>
<dbReference type="InterPro" id="IPR017938">
    <property type="entry name" value="Riboflavin_synthase-like_b-brl"/>
</dbReference>
<keyword evidence="13 27" id="KW-0479">Metal-binding</keyword>
<evidence type="ECO:0000256" key="21">
    <source>
        <dbReference type="ARBA" id="ARBA00023075"/>
    </source>
</evidence>
<evidence type="ECO:0000313" key="30">
    <source>
        <dbReference type="EMBL" id="GGC02883.1"/>
    </source>
</evidence>
<evidence type="ECO:0000256" key="8">
    <source>
        <dbReference type="ARBA" id="ARBA00022448"/>
    </source>
</evidence>
<dbReference type="Pfam" id="PF00970">
    <property type="entry name" value="FAD_binding_6"/>
    <property type="match status" value="1"/>
</dbReference>
<dbReference type="PIRSF" id="PIRSF000044">
    <property type="entry name" value="Cis_Diol_DH_RD"/>
    <property type="match status" value="1"/>
</dbReference>
<keyword evidence="20 27" id="KW-0406">Ion transport</keyword>
<comment type="cofactor">
    <cofactor evidence="1 27">
        <name>FAD</name>
        <dbReference type="ChEBI" id="CHEBI:57692"/>
    </cofactor>
</comment>
<dbReference type="PANTHER" id="PTHR43644">
    <property type="entry name" value="NA(+)-TRANSLOCATING NADH-QUINONE REDUCTASE SUBUNIT"/>
    <property type="match status" value="1"/>
</dbReference>
<dbReference type="Pfam" id="PF00111">
    <property type="entry name" value="Fer2"/>
    <property type="match status" value="1"/>
</dbReference>
<evidence type="ECO:0000256" key="13">
    <source>
        <dbReference type="ARBA" id="ARBA00022723"/>
    </source>
</evidence>
<feature type="domain" description="FAD-binding FR-type" evidence="29">
    <location>
        <begin position="131"/>
        <end position="271"/>
    </location>
</feature>
<dbReference type="CDD" id="cd06188">
    <property type="entry name" value="NADH_quinone_reductase"/>
    <property type="match status" value="1"/>
</dbReference>
<dbReference type="NCBIfam" id="TIGR01941">
    <property type="entry name" value="nqrF"/>
    <property type="match status" value="1"/>
</dbReference>
<evidence type="ECO:0000256" key="26">
    <source>
        <dbReference type="ARBA" id="ARBA00048891"/>
    </source>
</evidence>
<dbReference type="Gene3D" id="2.40.30.10">
    <property type="entry name" value="Translation factors"/>
    <property type="match status" value="1"/>
</dbReference>
<evidence type="ECO:0000256" key="2">
    <source>
        <dbReference type="ARBA" id="ARBA00002972"/>
    </source>
</evidence>
<dbReference type="Gene3D" id="3.10.20.30">
    <property type="match status" value="1"/>
</dbReference>
<evidence type="ECO:0000256" key="22">
    <source>
        <dbReference type="ARBA" id="ARBA00023136"/>
    </source>
</evidence>
<evidence type="ECO:0000256" key="15">
    <source>
        <dbReference type="ARBA" id="ARBA00022967"/>
    </source>
</evidence>
<keyword evidence="21 27" id="KW-0830">Ubiquinone</keyword>
<evidence type="ECO:0000256" key="10">
    <source>
        <dbReference type="ARBA" id="ARBA00022519"/>
    </source>
</evidence>
<sequence>MNAEIILGVVMFTAVVLALVAVILAARARLVSSGSVTIEINHDPEKSITVPAGGKLLQTLANKGIFLASACGGGGTCAQCKCQVMDGGGSMLPTEESHFTMREAKEGWRLSCQVAVKQDMKIHVEDDVFGVKKWECTVESNPNVATFIKELTLRLPEGESVDFRAGGYVQLEAPVHEVHYKDFDIEEKFRGDWDKFNLWQYVSKVDEPVIRAYSMANYPEERGVVKFNIRIASPPPGSQGIPPGQMSSYVFSLKPGDKITVYGPFGEFFARETDNEMVFIGGGAGMAPMRSHIFDQLKRLNSTRKISFWYGARSMREAFYVDEFDTLAEENPNFKWHLALSDPLPEDNWTGYTGFIHNVLYENYLKDHEAPEDCEYYMCGPPMMNAAVIKMLLDLGVERENILLDDFGG</sequence>
<dbReference type="InterPro" id="IPR010205">
    <property type="entry name" value="NqrF"/>
</dbReference>
<dbReference type="CDD" id="cd00207">
    <property type="entry name" value="fer2"/>
    <property type="match status" value="1"/>
</dbReference>
<dbReference type="PROSITE" id="PS51384">
    <property type="entry name" value="FAD_FR"/>
    <property type="match status" value="1"/>
</dbReference>
<comment type="subunit">
    <text evidence="5 27">Composed of six subunits; NqrA, NqrB, NqrC, NqrD, NqrE and NqrF.</text>
</comment>
<keyword evidence="10" id="KW-0997">Cell inner membrane</keyword>
<accession>A0ABQ1KQ83</accession>
<dbReference type="RefSeq" id="WP_188750012.1">
    <property type="nucleotide sequence ID" value="NZ_BMIJ01000006.1"/>
</dbReference>